<evidence type="ECO:0000256" key="6">
    <source>
        <dbReference type="ARBA" id="ARBA00022989"/>
    </source>
</evidence>
<feature type="transmembrane region" description="Helical" evidence="9">
    <location>
        <begin position="21"/>
        <end position="46"/>
    </location>
</feature>
<reference evidence="11" key="1">
    <citation type="journal article" date="2017" name="Environ. Microbiol. Rep.">
        <title>Genetic Diversity of Marine Anaerobic Ammonium-Oxidizing Bacteria as Revealed by Genomic and Proteomic Analyses of 'Candidatus Scalindua japonica'.</title>
        <authorList>
            <person name="Oshiki M."/>
            <person name="Mizuto K."/>
            <person name="Kimura Z."/>
            <person name="Kindaichi T."/>
            <person name="Satoh H."/>
            <person name="Okabe S."/>
        </authorList>
    </citation>
    <scope>NUCLEOTIDE SEQUENCE [LARGE SCALE GENOMIC DNA]</scope>
    <source>
        <strain evidence="11">husup-a2</strain>
    </source>
</reference>
<keyword evidence="3" id="KW-0813">Transport</keyword>
<comment type="subcellular location">
    <subcellularLocation>
        <location evidence="1">Cell membrane</location>
        <topology evidence="1">Multi-pass membrane protein</topology>
    </subcellularLocation>
</comment>
<evidence type="ECO:0000313" key="11">
    <source>
        <dbReference type="Proteomes" id="UP000218542"/>
    </source>
</evidence>
<dbReference type="Proteomes" id="UP000218542">
    <property type="component" value="Unassembled WGS sequence"/>
</dbReference>
<dbReference type="GO" id="GO:0008324">
    <property type="term" value="F:monoatomic cation transmembrane transporter activity"/>
    <property type="evidence" value="ECO:0007669"/>
    <property type="project" value="InterPro"/>
</dbReference>
<evidence type="ECO:0000313" key="10">
    <source>
        <dbReference type="EMBL" id="GAX61278.1"/>
    </source>
</evidence>
<keyword evidence="11" id="KW-1185">Reference proteome</keyword>
<gene>
    <name evidence="10" type="primary">trkT</name>
    <name evidence="10" type="ORF">SCALIN_C21_0005</name>
</gene>
<evidence type="ECO:0000256" key="1">
    <source>
        <dbReference type="ARBA" id="ARBA00004651"/>
    </source>
</evidence>
<keyword evidence="4" id="KW-1003">Cell membrane</keyword>
<dbReference type="GO" id="GO:0005886">
    <property type="term" value="C:plasma membrane"/>
    <property type="evidence" value="ECO:0007669"/>
    <property type="project" value="UniProtKB-SubCell"/>
</dbReference>
<proteinExistence type="inferred from homology"/>
<comment type="caution">
    <text evidence="10">The sequence shown here is derived from an EMBL/GenBank/DDBJ whole genome shotgun (WGS) entry which is preliminary data.</text>
</comment>
<keyword evidence="7" id="KW-0406">Ion transport</keyword>
<comment type="similarity">
    <text evidence="2">Belongs to the TrkH potassium transport family.</text>
</comment>
<evidence type="ECO:0000256" key="3">
    <source>
        <dbReference type="ARBA" id="ARBA00022448"/>
    </source>
</evidence>
<evidence type="ECO:0000256" key="2">
    <source>
        <dbReference type="ARBA" id="ARBA00009137"/>
    </source>
</evidence>
<organism evidence="10 11">
    <name type="scientific">Candidatus Scalindua japonica</name>
    <dbReference type="NCBI Taxonomy" id="1284222"/>
    <lineage>
        <taxon>Bacteria</taxon>
        <taxon>Pseudomonadati</taxon>
        <taxon>Planctomycetota</taxon>
        <taxon>Candidatus Brocadiia</taxon>
        <taxon>Candidatus Brocadiales</taxon>
        <taxon>Candidatus Scalinduaceae</taxon>
        <taxon>Candidatus Scalindua</taxon>
    </lineage>
</organism>
<sequence>MLRPRAIMHVKLSGKPVGEDIITNTLGFIVIHLGIFGVFSLILTLFGTDLVTSFSAVASMMSNVGPALADAGATRNYHEIAYPCKWVLTLSMLIGRLEIYTVILIFLPLTWKK</sequence>
<name>A0A286TZJ3_9BACT</name>
<evidence type="ECO:0000256" key="9">
    <source>
        <dbReference type="SAM" id="Phobius"/>
    </source>
</evidence>
<dbReference type="InterPro" id="IPR003445">
    <property type="entry name" value="Cat_transpt"/>
</dbReference>
<evidence type="ECO:0000256" key="4">
    <source>
        <dbReference type="ARBA" id="ARBA00022475"/>
    </source>
</evidence>
<evidence type="ECO:0000256" key="7">
    <source>
        <dbReference type="ARBA" id="ARBA00023065"/>
    </source>
</evidence>
<dbReference type="PANTHER" id="PTHR32024">
    <property type="entry name" value="TRK SYSTEM POTASSIUM UPTAKE PROTEIN TRKG-RELATED"/>
    <property type="match status" value="1"/>
</dbReference>
<keyword evidence="6 9" id="KW-1133">Transmembrane helix</keyword>
<dbReference type="AlphaFoldDB" id="A0A286TZJ3"/>
<dbReference type="Pfam" id="PF02386">
    <property type="entry name" value="TrkH"/>
    <property type="match status" value="1"/>
</dbReference>
<dbReference type="GO" id="GO:0030001">
    <property type="term" value="P:metal ion transport"/>
    <property type="evidence" value="ECO:0007669"/>
    <property type="project" value="UniProtKB-ARBA"/>
</dbReference>
<protein>
    <submittedName>
        <fullName evidence="10">Sodium dependent potassium uptake system</fullName>
    </submittedName>
</protein>
<feature type="transmembrane region" description="Helical" evidence="9">
    <location>
        <begin position="86"/>
        <end position="107"/>
    </location>
</feature>
<evidence type="ECO:0000256" key="5">
    <source>
        <dbReference type="ARBA" id="ARBA00022692"/>
    </source>
</evidence>
<keyword evidence="5 9" id="KW-0812">Transmembrane</keyword>
<dbReference type="PANTHER" id="PTHR32024:SF2">
    <property type="entry name" value="TRK SYSTEM POTASSIUM UPTAKE PROTEIN TRKG-RELATED"/>
    <property type="match status" value="1"/>
</dbReference>
<dbReference type="EMBL" id="BAOS01000021">
    <property type="protein sequence ID" value="GAX61278.1"/>
    <property type="molecule type" value="Genomic_DNA"/>
</dbReference>
<accession>A0A286TZJ3</accession>
<evidence type="ECO:0000256" key="8">
    <source>
        <dbReference type="ARBA" id="ARBA00023136"/>
    </source>
</evidence>
<keyword evidence="8 9" id="KW-0472">Membrane</keyword>